<dbReference type="EMBL" id="JANFQO010000007">
    <property type="protein sequence ID" value="MCQ4164922.1"/>
    <property type="molecule type" value="Genomic_DNA"/>
</dbReference>
<keyword evidence="4" id="KW-0964">Secreted</keyword>
<keyword evidence="10" id="KW-0865">Zymogen</keyword>
<keyword evidence="5" id="KW-0645">Protease</keyword>
<dbReference type="SUPFAM" id="SSF55486">
    <property type="entry name" value="Metalloproteases ('zincins'), catalytic domain"/>
    <property type="match status" value="1"/>
</dbReference>
<accession>A0ABT1QRP9</accession>
<evidence type="ECO:0000256" key="7">
    <source>
        <dbReference type="ARBA" id="ARBA00022801"/>
    </source>
</evidence>
<organism evidence="12 13">
    <name type="scientific">Tahibacter harae</name>
    <dbReference type="NCBI Taxonomy" id="2963937"/>
    <lineage>
        <taxon>Bacteria</taxon>
        <taxon>Pseudomonadati</taxon>
        <taxon>Pseudomonadota</taxon>
        <taxon>Gammaproteobacteria</taxon>
        <taxon>Lysobacterales</taxon>
        <taxon>Rhodanobacteraceae</taxon>
        <taxon>Tahibacter</taxon>
    </lineage>
</organism>
<dbReference type="Pfam" id="PF02128">
    <property type="entry name" value="Peptidase_M36"/>
    <property type="match status" value="1"/>
</dbReference>
<evidence type="ECO:0000256" key="6">
    <source>
        <dbReference type="ARBA" id="ARBA00022723"/>
    </source>
</evidence>
<dbReference type="InterPro" id="IPR050371">
    <property type="entry name" value="Fungal_virulence_M36"/>
</dbReference>
<dbReference type="InterPro" id="IPR001842">
    <property type="entry name" value="Peptidase_M36"/>
</dbReference>
<keyword evidence="6" id="KW-0479">Metal-binding</keyword>
<evidence type="ECO:0000256" key="2">
    <source>
        <dbReference type="ARBA" id="ARBA00004613"/>
    </source>
</evidence>
<dbReference type="RefSeq" id="WP_255913942.1">
    <property type="nucleotide sequence ID" value="NZ_JANFQO010000007.1"/>
</dbReference>
<evidence type="ECO:0000256" key="8">
    <source>
        <dbReference type="ARBA" id="ARBA00022833"/>
    </source>
</evidence>
<proteinExistence type="inferred from homology"/>
<feature type="signal peptide" evidence="11">
    <location>
        <begin position="1"/>
        <end position="22"/>
    </location>
</feature>
<evidence type="ECO:0000256" key="9">
    <source>
        <dbReference type="ARBA" id="ARBA00023049"/>
    </source>
</evidence>
<dbReference type="Gene3D" id="3.10.170.10">
    <property type="match status" value="1"/>
</dbReference>
<comment type="subcellular location">
    <subcellularLocation>
        <location evidence="2">Secreted</location>
    </subcellularLocation>
</comment>
<keyword evidence="13" id="KW-1185">Reference proteome</keyword>
<dbReference type="PANTHER" id="PTHR33478:SF1">
    <property type="entry name" value="EXTRACELLULAR METALLOPROTEINASE MEP"/>
    <property type="match status" value="1"/>
</dbReference>
<reference evidence="12" key="1">
    <citation type="submission" date="2022-07" db="EMBL/GenBank/DDBJ databases">
        <title>Tahibacter sp., a new gammaproteobacterium isolated from the silt sample collected at pig farm.</title>
        <authorList>
            <person name="Chen H."/>
        </authorList>
    </citation>
    <scope>NUCLEOTIDE SEQUENCE</scope>
    <source>
        <strain evidence="12">P2K</strain>
    </source>
</reference>
<keyword evidence="9" id="KW-0482">Metalloprotease</keyword>
<dbReference type="Gene3D" id="1.10.390.10">
    <property type="entry name" value="Neutral Protease Domain 2"/>
    <property type="match status" value="1"/>
</dbReference>
<feature type="chain" id="PRO_5046388533" evidence="11">
    <location>
        <begin position="23"/>
        <end position="1010"/>
    </location>
</feature>
<protein>
    <submittedName>
        <fullName evidence="12">M36 family metallopeptidase</fullName>
    </submittedName>
</protein>
<evidence type="ECO:0000313" key="13">
    <source>
        <dbReference type="Proteomes" id="UP001165498"/>
    </source>
</evidence>
<dbReference type="Proteomes" id="UP001165498">
    <property type="component" value="Unassembled WGS sequence"/>
</dbReference>
<evidence type="ECO:0000313" key="12">
    <source>
        <dbReference type="EMBL" id="MCQ4164922.1"/>
    </source>
</evidence>
<dbReference type="PANTHER" id="PTHR33478">
    <property type="entry name" value="EXTRACELLULAR METALLOPROTEINASE MEP"/>
    <property type="match status" value="1"/>
</dbReference>
<evidence type="ECO:0000256" key="1">
    <source>
        <dbReference type="ARBA" id="ARBA00001947"/>
    </source>
</evidence>
<evidence type="ECO:0000256" key="11">
    <source>
        <dbReference type="SAM" id="SignalP"/>
    </source>
</evidence>
<evidence type="ECO:0000256" key="10">
    <source>
        <dbReference type="ARBA" id="ARBA00023145"/>
    </source>
</evidence>
<sequence length="1010" mass="109900">MNYAALCSLCATLLLAPLPLLAGQATEPLGLQRRLEPVAADHDAVHAARSLAAQFPALKNSTLTPKVLAQGRNRVQQYRQEVAGIEVWGAGIAVLQDAQGKARVTASSLSTRGDSAALPAFALQPQQALQQALAALELPATAQQAKRSGGDAYLRIELHGSGELRALRPARIKPVWYPAADRLIAAYYSEVLFARRGETRPLAEALLISAEDGRILRRNSQIHDLQPFGYRVFAGSDGHPYVDAYGHTNPHPTAQPDGYRPTVPAPMSLLSLSHAGISTGDPWLADDAGETRGNNVDAFFNADTLYEGDCSGEGWGPGFNAAEGDFRPHTNGPRRFDYAYDASATLDDYVQCYEPEAPIPTGLASLNARVVQAFYAANWLHDVFYDAGYDEASGNMQVDNYGRGGLDNDPLLVHGAHFSTFTYAPADGESGALSLGVNLQSRSNRDVSALDFGVLAHEWGHTLFGRLTQSGYYGQPGAINEGTADFIGLFLTVREQDRHARPGQPEFSGAYAVGAYMNLDYDYRADDLPRAGSPGYPDNSYYHGIRRYPSSSDLALNPLTFRHIGLDNPVPAGSASFDWKGRSRSNAEIHTAGEVWTAALWQCARNVLADTPPAQFDAAHRRFLEWLVAGLKLFPVDATYTEARDAFLAAVRADSEADYRRCRSGFAKRGLGAGAVSPARDSFSLRGVRESFRDGEHALDIIELKLLEVAGDGDGVLDREETGRLAVRLRNTGFSPLSRITLAVPPIPGFYDLPDRIYVDNVALPAGADTEISFDFRVRSRRGVLDLPVQAFAWDQQHPEAFAIASQSFATNYDLRRDSRVDSAAHAATFGADWTRGFEDPHGCALFICTGAEGDQLAEVLDWKRQRYNGRWAYVLGDPQLSLNAWLATPPFDVPAGATLELALRHDYDFERSSTSFGSGRIEIRLGDGPWLPAAAHVAGGAWEFNGVSNGWRDDTLRFGANVAGQRVQLRLRTSVASIFRENDAHWAVARVEIRGSAQPVFSSVQADTQ</sequence>
<comment type="similarity">
    <text evidence="3">Belongs to the peptidase M36 family.</text>
</comment>
<comment type="caution">
    <text evidence="12">The sequence shown here is derived from an EMBL/GenBank/DDBJ whole genome shotgun (WGS) entry which is preliminary data.</text>
</comment>
<keyword evidence="11" id="KW-0732">Signal</keyword>
<evidence type="ECO:0000256" key="4">
    <source>
        <dbReference type="ARBA" id="ARBA00022525"/>
    </source>
</evidence>
<keyword evidence="7" id="KW-0378">Hydrolase</keyword>
<dbReference type="InterPro" id="IPR027268">
    <property type="entry name" value="Peptidase_M4/M1_CTD_sf"/>
</dbReference>
<keyword evidence="8" id="KW-0862">Zinc</keyword>
<evidence type="ECO:0000256" key="3">
    <source>
        <dbReference type="ARBA" id="ARBA00006006"/>
    </source>
</evidence>
<comment type="cofactor">
    <cofactor evidence="1">
        <name>Zn(2+)</name>
        <dbReference type="ChEBI" id="CHEBI:29105"/>
    </cofactor>
</comment>
<evidence type="ECO:0000256" key="5">
    <source>
        <dbReference type="ARBA" id="ARBA00022670"/>
    </source>
</evidence>
<gene>
    <name evidence="12" type="ORF">NM961_09395</name>
</gene>
<name>A0ABT1QRP9_9GAMM</name>